<dbReference type="EMBL" id="JARVCO010000002">
    <property type="protein sequence ID" value="MDZ8117021.1"/>
    <property type="molecule type" value="Genomic_DNA"/>
</dbReference>
<name>A0ABU5MS51_9BACT</name>
<dbReference type="PANTHER" id="PTHR47406">
    <property type="entry name" value="COAGULATION FACTOR 5/8 TYPE, C-TERMINAL"/>
    <property type="match status" value="1"/>
</dbReference>
<organism evidence="4 5">
    <name type="scientific">Pontiella agarivorans</name>
    <dbReference type="NCBI Taxonomy" id="3038953"/>
    <lineage>
        <taxon>Bacteria</taxon>
        <taxon>Pseudomonadati</taxon>
        <taxon>Kiritimatiellota</taxon>
        <taxon>Kiritimatiellia</taxon>
        <taxon>Kiritimatiellales</taxon>
        <taxon>Pontiellaceae</taxon>
        <taxon>Pontiella</taxon>
    </lineage>
</organism>
<keyword evidence="3" id="KW-0732">Signal</keyword>
<keyword evidence="5" id="KW-1185">Reference proteome</keyword>
<dbReference type="Gene3D" id="3.30.379.10">
    <property type="entry name" value="Chitobiase/beta-hexosaminidase domain 2-like"/>
    <property type="match status" value="1"/>
</dbReference>
<protein>
    <submittedName>
        <fullName evidence="4">DUF4838 domain-containing protein</fullName>
    </submittedName>
</protein>
<dbReference type="PANTHER" id="PTHR47406:SF2">
    <property type="entry name" value="ALPHA GLUCURONIDASE N-TERMINAL DOMAIN-CONTAINING PROTEIN"/>
    <property type="match status" value="1"/>
</dbReference>
<keyword evidence="1" id="KW-0378">Hydrolase</keyword>
<dbReference type="RefSeq" id="WP_322606827.1">
    <property type="nucleotide sequence ID" value="NZ_JARVCO010000002.1"/>
</dbReference>
<evidence type="ECO:0000256" key="3">
    <source>
        <dbReference type="SAM" id="SignalP"/>
    </source>
</evidence>
<feature type="chain" id="PRO_5046119007" evidence="3">
    <location>
        <begin position="26"/>
        <end position="720"/>
    </location>
</feature>
<dbReference type="SUPFAM" id="SSF55545">
    <property type="entry name" value="beta-N-acetylhexosaminidase-like domain"/>
    <property type="match status" value="1"/>
</dbReference>
<accession>A0ABU5MS51</accession>
<dbReference type="Proteomes" id="UP001290861">
    <property type="component" value="Unassembled WGS sequence"/>
</dbReference>
<dbReference type="InterPro" id="IPR032287">
    <property type="entry name" value="DUF4838"/>
</dbReference>
<evidence type="ECO:0000313" key="5">
    <source>
        <dbReference type="Proteomes" id="UP001290861"/>
    </source>
</evidence>
<proteinExistence type="predicted"/>
<sequence>MQLNLKKRNLLIFSALLLGSGIAAANQIEMHLKCPAPPQEQVLWDDADSSDDTACTVAFAASELQYYLRLITGETSNWAIVNDEPGDDQKQIVFTQLDSSDTSELLGDEGYILVTKNTQAGWRAEIKFAHRIGALYGAYDLLHRLGVRWFAPGEAGQIVPQSKLETIPEVNAVERPDYLLRGFHAWEDRGGTDFLLWMARNRLNYWCIEESNKPLINKLGIQLAGGEHLLHDWYLGAFNAYPYNHSGFDGDEQLPADPYQVSPSFLGDKNADGRLSYYEAHPEWFGLNKGKRVPGPNSPTGKGRRHGVNFCTSNADALAEFVKNAVTDFESGRLKDASIVNAWLLDNATWCSCEECRKLGTPTDRNLLVIYAMDQGVKTAQKEGRIHRPIRFLFLTYNDVIDPPTRPLPADFDYESCIATFFPIRRCYVHDLQDTSCDINTRFDEIFRGWVSSPDRFYKGQMCVGEYYNISRFKCLPMSFMNTMTPDIPYYHKLGARYFHYMHVSTENWGNKALTNWQMARQLWDVDSDVEALWTDYFSARYESAADDMRNFYEGLEPMLSNITLLKYTTGPAMEKGGRNAFSAGSHLSYDQPGVAPSLLEMREAGYRCRELIDRVQAQELTEPVRRRIEEDERMFVYGERTLEFYDLAEQGFRAVREKNKPEAERILKRLKVVEKQLKDDTVSASNAGEHASSPNALDATYGRRAVKTLERKMKVFDEG</sequence>
<evidence type="ECO:0000256" key="2">
    <source>
        <dbReference type="SAM" id="MobiDB-lite"/>
    </source>
</evidence>
<feature type="region of interest" description="Disordered" evidence="2">
    <location>
        <begin position="681"/>
        <end position="700"/>
    </location>
</feature>
<evidence type="ECO:0000256" key="1">
    <source>
        <dbReference type="ARBA" id="ARBA00022801"/>
    </source>
</evidence>
<feature type="signal peptide" evidence="3">
    <location>
        <begin position="1"/>
        <end position="25"/>
    </location>
</feature>
<evidence type="ECO:0000313" key="4">
    <source>
        <dbReference type="EMBL" id="MDZ8117021.1"/>
    </source>
</evidence>
<gene>
    <name evidence="4" type="ORF">P9H32_00150</name>
</gene>
<reference evidence="4 5" key="1">
    <citation type="journal article" date="2024" name="Appl. Environ. Microbiol.">
        <title>Pontiella agarivorans sp. nov., a novel marine anaerobic bacterium capable of degrading macroalgal polysaccharides and fixing nitrogen.</title>
        <authorList>
            <person name="Liu N."/>
            <person name="Kivenson V."/>
            <person name="Peng X."/>
            <person name="Cui Z."/>
            <person name="Lankiewicz T.S."/>
            <person name="Gosselin K.M."/>
            <person name="English C.J."/>
            <person name="Blair E.M."/>
            <person name="O'Malley M.A."/>
            <person name="Valentine D.L."/>
        </authorList>
    </citation>
    <scope>NUCLEOTIDE SEQUENCE [LARGE SCALE GENOMIC DNA]</scope>
    <source>
        <strain evidence="4 5">NLcol2</strain>
    </source>
</reference>
<dbReference type="InterPro" id="IPR029018">
    <property type="entry name" value="Hex-like_dom2"/>
</dbReference>
<dbReference type="Pfam" id="PF16126">
    <property type="entry name" value="DUF4838"/>
    <property type="match status" value="1"/>
</dbReference>
<comment type="caution">
    <text evidence="4">The sequence shown here is derived from an EMBL/GenBank/DDBJ whole genome shotgun (WGS) entry which is preliminary data.</text>
</comment>